<dbReference type="PANTHER" id="PTHR35089:SF1">
    <property type="entry name" value="CHAPERONE PROTEIN SKP"/>
    <property type="match status" value="1"/>
</dbReference>
<evidence type="ECO:0000256" key="3">
    <source>
        <dbReference type="SAM" id="SignalP"/>
    </source>
</evidence>
<dbReference type="InterPro" id="IPR024930">
    <property type="entry name" value="Skp_dom_sf"/>
</dbReference>
<keyword evidence="2 3" id="KW-0732">Signal</keyword>
<evidence type="ECO:0000313" key="5">
    <source>
        <dbReference type="Proteomes" id="UP001500791"/>
    </source>
</evidence>
<dbReference type="Proteomes" id="UP001500791">
    <property type="component" value="Unassembled WGS sequence"/>
</dbReference>
<feature type="signal peptide" evidence="3">
    <location>
        <begin position="1"/>
        <end position="21"/>
    </location>
</feature>
<dbReference type="EMBL" id="BAAAEJ010000009">
    <property type="protein sequence ID" value="GAA0398989.1"/>
    <property type="molecule type" value="Genomic_DNA"/>
</dbReference>
<comment type="similarity">
    <text evidence="1">Belongs to the Skp family.</text>
</comment>
<protein>
    <submittedName>
        <fullName evidence="4">OmpH family outer membrane protein</fullName>
    </submittedName>
</protein>
<evidence type="ECO:0000313" key="4">
    <source>
        <dbReference type="EMBL" id="GAA0398989.1"/>
    </source>
</evidence>
<dbReference type="Pfam" id="PF03938">
    <property type="entry name" value="OmpH"/>
    <property type="match status" value="1"/>
</dbReference>
<evidence type="ECO:0000256" key="1">
    <source>
        <dbReference type="ARBA" id="ARBA00009091"/>
    </source>
</evidence>
<accession>A0ABP3IES5</accession>
<dbReference type="RefSeq" id="WP_167178169.1">
    <property type="nucleotide sequence ID" value="NZ_BAAAEJ010000009.1"/>
</dbReference>
<keyword evidence="5" id="KW-1185">Reference proteome</keyword>
<reference evidence="5" key="1">
    <citation type="journal article" date="2019" name="Int. J. Syst. Evol. Microbiol.">
        <title>The Global Catalogue of Microorganisms (GCM) 10K type strain sequencing project: providing services to taxonomists for standard genome sequencing and annotation.</title>
        <authorList>
            <consortium name="The Broad Institute Genomics Platform"/>
            <consortium name="The Broad Institute Genome Sequencing Center for Infectious Disease"/>
            <person name="Wu L."/>
            <person name="Ma J."/>
        </authorList>
    </citation>
    <scope>NUCLEOTIDE SEQUENCE [LARGE SCALE GENOMIC DNA]</scope>
    <source>
        <strain evidence="5">JCM 13476</strain>
    </source>
</reference>
<dbReference type="SUPFAM" id="SSF111384">
    <property type="entry name" value="OmpH-like"/>
    <property type="match status" value="1"/>
</dbReference>
<proteinExistence type="inferred from homology"/>
<organism evidence="4 5">
    <name type="scientific">Brevundimonas terrae</name>
    <dbReference type="NCBI Taxonomy" id="363631"/>
    <lineage>
        <taxon>Bacteria</taxon>
        <taxon>Pseudomonadati</taxon>
        <taxon>Pseudomonadota</taxon>
        <taxon>Alphaproteobacteria</taxon>
        <taxon>Caulobacterales</taxon>
        <taxon>Caulobacteraceae</taxon>
        <taxon>Brevundimonas</taxon>
    </lineage>
</organism>
<dbReference type="Gene3D" id="3.30.910.20">
    <property type="entry name" value="Skp domain"/>
    <property type="match status" value="1"/>
</dbReference>
<sequence length="195" mass="20724">MKTLTIGAFALATLAASAASAQQAPANPGPVIPGVCSFSGEGIMAGSLAGRAVQARMVQLYQEVQGELQPYVTSLESEAQQLQQSAATLSEADRNTRIQALQTRDRELQQLQQTRANELRYTQAVQAEAINTAAQPIVIAVYQERGCGVLLNDGAVGYINPAMDITATVVQRLDAQLPTLSFNRMPVPAQAQAQN</sequence>
<dbReference type="SMART" id="SM00935">
    <property type="entry name" value="OmpH"/>
    <property type="match status" value="1"/>
</dbReference>
<name>A0ABP3IES5_9CAUL</name>
<feature type="chain" id="PRO_5046735415" evidence="3">
    <location>
        <begin position="22"/>
        <end position="195"/>
    </location>
</feature>
<gene>
    <name evidence="4" type="ORF">GCM10009093_26930</name>
</gene>
<dbReference type="InterPro" id="IPR005632">
    <property type="entry name" value="Chaperone_Skp"/>
</dbReference>
<comment type="caution">
    <text evidence="4">The sequence shown here is derived from an EMBL/GenBank/DDBJ whole genome shotgun (WGS) entry which is preliminary data.</text>
</comment>
<evidence type="ECO:0000256" key="2">
    <source>
        <dbReference type="ARBA" id="ARBA00022729"/>
    </source>
</evidence>
<dbReference type="PANTHER" id="PTHR35089">
    <property type="entry name" value="CHAPERONE PROTEIN SKP"/>
    <property type="match status" value="1"/>
</dbReference>